<keyword evidence="5" id="KW-1185">Reference proteome</keyword>
<protein>
    <submittedName>
        <fullName evidence="4">Uncharacterized protein</fullName>
    </submittedName>
</protein>
<organism evidence="4 5">
    <name type="scientific">Penicillium argentinense</name>
    <dbReference type="NCBI Taxonomy" id="1131581"/>
    <lineage>
        <taxon>Eukaryota</taxon>
        <taxon>Fungi</taxon>
        <taxon>Dikarya</taxon>
        <taxon>Ascomycota</taxon>
        <taxon>Pezizomycotina</taxon>
        <taxon>Eurotiomycetes</taxon>
        <taxon>Eurotiomycetidae</taxon>
        <taxon>Eurotiales</taxon>
        <taxon>Aspergillaceae</taxon>
        <taxon>Penicillium</taxon>
    </lineage>
</organism>
<dbReference type="PROSITE" id="PS50088">
    <property type="entry name" value="ANK_REPEAT"/>
    <property type="match status" value="2"/>
</dbReference>
<comment type="caution">
    <text evidence="4">The sequence shown here is derived from an EMBL/GenBank/DDBJ whole genome shotgun (WGS) entry which is preliminary data.</text>
</comment>
<dbReference type="GeneID" id="81356878"/>
<feature type="repeat" description="ANK" evidence="3">
    <location>
        <begin position="183"/>
        <end position="216"/>
    </location>
</feature>
<evidence type="ECO:0000313" key="4">
    <source>
        <dbReference type="EMBL" id="KAJ5098404.1"/>
    </source>
</evidence>
<dbReference type="OrthoDB" id="341259at2759"/>
<evidence type="ECO:0000256" key="1">
    <source>
        <dbReference type="ARBA" id="ARBA00022737"/>
    </source>
</evidence>
<proteinExistence type="predicted"/>
<reference evidence="4" key="2">
    <citation type="journal article" date="2023" name="IMA Fungus">
        <title>Comparative genomic study of the Penicillium genus elucidates a diverse pangenome and 15 lateral gene transfer events.</title>
        <authorList>
            <person name="Petersen C."/>
            <person name="Sorensen T."/>
            <person name="Nielsen M.R."/>
            <person name="Sondergaard T.E."/>
            <person name="Sorensen J.L."/>
            <person name="Fitzpatrick D.A."/>
            <person name="Frisvad J.C."/>
            <person name="Nielsen K.L."/>
        </authorList>
    </citation>
    <scope>NUCLEOTIDE SEQUENCE</scope>
    <source>
        <strain evidence="4">IBT 30761</strain>
    </source>
</reference>
<gene>
    <name evidence="4" type="ORF">N7532_005405</name>
</gene>
<reference evidence="4" key="1">
    <citation type="submission" date="2022-11" db="EMBL/GenBank/DDBJ databases">
        <authorList>
            <person name="Petersen C."/>
        </authorList>
    </citation>
    <scope>NUCLEOTIDE SEQUENCE</scope>
    <source>
        <strain evidence="4">IBT 30761</strain>
    </source>
</reference>
<dbReference type="RefSeq" id="XP_056474058.1">
    <property type="nucleotide sequence ID" value="XM_056617899.1"/>
</dbReference>
<evidence type="ECO:0000256" key="3">
    <source>
        <dbReference type="PROSITE-ProRule" id="PRU00023"/>
    </source>
</evidence>
<dbReference type="Pfam" id="PF12796">
    <property type="entry name" value="Ank_2"/>
    <property type="match status" value="3"/>
</dbReference>
<feature type="repeat" description="ANK" evidence="3">
    <location>
        <begin position="149"/>
        <end position="172"/>
    </location>
</feature>
<accession>A0A9W9FE48</accession>
<dbReference type="SMART" id="SM00248">
    <property type="entry name" value="ANK"/>
    <property type="match status" value="9"/>
</dbReference>
<dbReference type="SUPFAM" id="SSF48403">
    <property type="entry name" value="Ankyrin repeat"/>
    <property type="match status" value="2"/>
</dbReference>
<dbReference type="Pfam" id="PF00023">
    <property type="entry name" value="Ank"/>
    <property type="match status" value="1"/>
</dbReference>
<keyword evidence="2 3" id="KW-0040">ANK repeat</keyword>
<dbReference type="Proteomes" id="UP001149074">
    <property type="component" value="Unassembled WGS sequence"/>
</dbReference>
<evidence type="ECO:0000256" key="2">
    <source>
        <dbReference type="ARBA" id="ARBA00023043"/>
    </source>
</evidence>
<dbReference type="EMBL" id="JAPQKI010000005">
    <property type="protein sequence ID" value="KAJ5098404.1"/>
    <property type="molecule type" value="Genomic_DNA"/>
</dbReference>
<keyword evidence="1" id="KW-0677">Repeat</keyword>
<dbReference type="InterPro" id="IPR036770">
    <property type="entry name" value="Ankyrin_rpt-contain_sf"/>
</dbReference>
<dbReference type="InterPro" id="IPR002110">
    <property type="entry name" value="Ankyrin_rpt"/>
</dbReference>
<dbReference type="Gene3D" id="1.25.40.20">
    <property type="entry name" value="Ankyrin repeat-containing domain"/>
    <property type="match status" value="4"/>
</dbReference>
<dbReference type="PANTHER" id="PTHR24198">
    <property type="entry name" value="ANKYRIN REPEAT AND PROTEIN KINASE DOMAIN-CONTAINING PROTEIN"/>
    <property type="match status" value="1"/>
</dbReference>
<name>A0A9W9FE48_9EURO</name>
<evidence type="ECO:0000313" key="5">
    <source>
        <dbReference type="Proteomes" id="UP001149074"/>
    </source>
</evidence>
<dbReference type="PANTHER" id="PTHR24198:SF165">
    <property type="entry name" value="ANKYRIN REPEAT-CONTAINING PROTEIN-RELATED"/>
    <property type="match status" value="1"/>
</dbReference>
<dbReference type="PROSITE" id="PS50297">
    <property type="entry name" value="ANK_REP_REGION"/>
    <property type="match status" value="1"/>
</dbReference>
<sequence length="422" mass="47646">MSSIEELRNRFSEALSQENVEGFLDVLKYMDVQVDRSEAQGRTLLWYYVKMRDYKKVEFLIKCGANPTVADSKGLAPIHVAFMQGEVIDRIIAQMLLHSRPTVPVSELLQNGPSLDKLFSNHANTPDSANAMRFLLKLGADVNTILNSDDETPLMQAVRYGDLKVIKVLLKHRNINLYAENRYGYTALHVATCHGQLGAVNLLLSSERLDVNCRDRLGNSAFWLSVHLRHDDISKRFLNDSRLDVNFRGGTNPQQQTTALYMACFWTNVRMVSCILSSTNLHKVNPNIQGENRKSPLGIAAYQGAYEVVKMLLKVDGIQINANDEKEDDPLWLAIQTRSMSVVELFLNDSRLDINCQNNQKGDTYLIAAARDNHFPLVKRLLEIKGIEPKRRNKEAQSALEIAHELDHPHIVQMMAGRGSAC</sequence>
<dbReference type="AlphaFoldDB" id="A0A9W9FE48"/>